<evidence type="ECO:0000256" key="4">
    <source>
        <dbReference type="PROSITE-ProRule" id="PRU00335"/>
    </source>
</evidence>
<dbReference type="PANTHER" id="PTHR30055">
    <property type="entry name" value="HTH-TYPE TRANSCRIPTIONAL REGULATOR RUTR"/>
    <property type="match status" value="1"/>
</dbReference>
<evidence type="ECO:0000256" key="1">
    <source>
        <dbReference type="ARBA" id="ARBA00023015"/>
    </source>
</evidence>
<evidence type="ECO:0000256" key="2">
    <source>
        <dbReference type="ARBA" id="ARBA00023125"/>
    </source>
</evidence>
<dbReference type="PRINTS" id="PR00455">
    <property type="entry name" value="HTHTETR"/>
</dbReference>
<dbReference type="Proteomes" id="UP000319094">
    <property type="component" value="Unassembled WGS sequence"/>
</dbReference>
<dbReference type="PANTHER" id="PTHR30055:SF238">
    <property type="entry name" value="MYCOFACTOCIN BIOSYNTHESIS TRANSCRIPTIONAL REGULATOR MFTR-RELATED"/>
    <property type="match status" value="1"/>
</dbReference>
<dbReference type="GO" id="GO:0000976">
    <property type="term" value="F:transcription cis-regulatory region binding"/>
    <property type="evidence" value="ECO:0007669"/>
    <property type="project" value="TreeGrafter"/>
</dbReference>
<organism evidence="6 7">
    <name type="scientific">Leucobacter komagatae</name>
    <dbReference type="NCBI Taxonomy" id="55969"/>
    <lineage>
        <taxon>Bacteria</taxon>
        <taxon>Bacillati</taxon>
        <taxon>Actinomycetota</taxon>
        <taxon>Actinomycetes</taxon>
        <taxon>Micrococcales</taxon>
        <taxon>Microbacteriaceae</taxon>
        <taxon>Leucobacter</taxon>
    </lineage>
</organism>
<evidence type="ECO:0000256" key="3">
    <source>
        <dbReference type="ARBA" id="ARBA00023163"/>
    </source>
</evidence>
<reference evidence="6 7" key="1">
    <citation type="submission" date="2019-06" db="EMBL/GenBank/DDBJ databases">
        <title>Sequencing the genomes of 1000 actinobacteria strains.</title>
        <authorList>
            <person name="Klenk H.-P."/>
        </authorList>
    </citation>
    <scope>NUCLEOTIDE SEQUENCE [LARGE SCALE GENOMIC DNA]</scope>
    <source>
        <strain evidence="6 7">DSM 8803</strain>
    </source>
</reference>
<proteinExistence type="predicted"/>
<dbReference type="SUPFAM" id="SSF46689">
    <property type="entry name" value="Homeodomain-like"/>
    <property type="match status" value="1"/>
</dbReference>
<feature type="domain" description="HTH tetR-type" evidence="5">
    <location>
        <begin position="12"/>
        <end position="72"/>
    </location>
</feature>
<dbReference type="RefSeq" id="WP_141886843.1">
    <property type="nucleotide sequence ID" value="NZ_BAAAUY010000002.1"/>
</dbReference>
<dbReference type="InterPro" id="IPR050109">
    <property type="entry name" value="HTH-type_TetR-like_transc_reg"/>
</dbReference>
<name>A0A542Y681_9MICO</name>
<accession>A0A542Y681</accession>
<keyword evidence="2 4" id="KW-0238">DNA-binding</keyword>
<evidence type="ECO:0000259" key="5">
    <source>
        <dbReference type="PROSITE" id="PS50977"/>
    </source>
</evidence>
<dbReference type="Gene3D" id="1.10.357.10">
    <property type="entry name" value="Tetracycline Repressor, domain 2"/>
    <property type="match status" value="1"/>
</dbReference>
<protein>
    <submittedName>
        <fullName evidence="6">TetR family transcriptional regulator</fullName>
    </submittedName>
</protein>
<dbReference type="Pfam" id="PF00440">
    <property type="entry name" value="TetR_N"/>
    <property type="match status" value="1"/>
</dbReference>
<feature type="DNA-binding region" description="H-T-H motif" evidence="4">
    <location>
        <begin position="35"/>
        <end position="54"/>
    </location>
</feature>
<dbReference type="InterPro" id="IPR001647">
    <property type="entry name" value="HTH_TetR"/>
</dbReference>
<dbReference type="InterPro" id="IPR009057">
    <property type="entry name" value="Homeodomain-like_sf"/>
</dbReference>
<evidence type="ECO:0000313" key="6">
    <source>
        <dbReference type="EMBL" id="TQL43544.1"/>
    </source>
</evidence>
<comment type="caution">
    <text evidence="6">The sequence shown here is derived from an EMBL/GenBank/DDBJ whole genome shotgun (WGS) entry which is preliminary data.</text>
</comment>
<dbReference type="EMBL" id="VFON01000001">
    <property type="protein sequence ID" value="TQL43544.1"/>
    <property type="molecule type" value="Genomic_DNA"/>
</dbReference>
<keyword evidence="3" id="KW-0804">Transcription</keyword>
<dbReference type="PROSITE" id="PS50977">
    <property type="entry name" value="HTH_TETR_2"/>
    <property type="match status" value="1"/>
</dbReference>
<keyword evidence="7" id="KW-1185">Reference proteome</keyword>
<sequence length="214" mass="24013">MPKPTLRELSRQASRQRIADVALELFFERGYDATTVEEIATAAGMSERTFFRYFATKDEAFFSTAAEDTAAVVEMVLSRPVSEAPWDALQYAVEQKLNELDQEAEYERSRRYQAILAGSSDLTAHQYARMSESQDRVGEALWSRWAAAQDRVISEAEEADMRLVLRALVGSMLGVLSEVLMRSEDRTPEARMALVRATLDAIRPGRLDIGGAPR</sequence>
<dbReference type="GO" id="GO:0003700">
    <property type="term" value="F:DNA-binding transcription factor activity"/>
    <property type="evidence" value="ECO:0007669"/>
    <property type="project" value="TreeGrafter"/>
</dbReference>
<dbReference type="OrthoDB" id="8688418at2"/>
<evidence type="ECO:0000313" key="7">
    <source>
        <dbReference type="Proteomes" id="UP000319094"/>
    </source>
</evidence>
<keyword evidence="1" id="KW-0805">Transcription regulation</keyword>
<dbReference type="AlphaFoldDB" id="A0A542Y681"/>
<gene>
    <name evidence="6" type="ORF">FB468_1570</name>
</gene>